<dbReference type="SUPFAM" id="SSF50952">
    <property type="entry name" value="Soluble quinoprotein glucose dehydrogenase"/>
    <property type="match status" value="1"/>
</dbReference>
<gene>
    <name evidence="6" type="ORF">PQG43_04890</name>
</gene>
<evidence type="ECO:0000259" key="5">
    <source>
        <dbReference type="PROSITE" id="PS51007"/>
    </source>
</evidence>
<dbReference type="InterPro" id="IPR013427">
    <property type="entry name" value="Haem-bd_dom_put"/>
</dbReference>
<proteinExistence type="predicted"/>
<dbReference type="Proteomes" id="UP001321344">
    <property type="component" value="Unassembled WGS sequence"/>
</dbReference>
<dbReference type="EMBL" id="JARJOW010000003">
    <property type="protein sequence ID" value="MDF5690191.1"/>
    <property type="molecule type" value="Genomic_DNA"/>
</dbReference>
<dbReference type="NCBIfam" id="TIGR02603">
    <property type="entry name" value="CxxCH_TIGR02603"/>
    <property type="match status" value="1"/>
</dbReference>
<dbReference type="RefSeq" id="WP_276343883.1">
    <property type="nucleotide sequence ID" value="NZ_JARJOW010000003.1"/>
</dbReference>
<comment type="caution">
    <text evidence="6">The sequence shown here is derived from an EMBL/GenBank/DDBJ whole genome shotgun (WGS) entry which is preliminary data.</text>
</comment>
<dbReference type="InterPro" id="IPR013428">
    <property type="entry name" value="Membrane-bound_put_N"/>
</dbReference>
<reference evidence="6 7" key="1">
    <citation type="submission" date="2023-03" db="EMBL/GenBank/DDBJ databases">
        <title>Genome sequencing of Aquirufa.</title>
        <authorList>
            <person name="Pitt A."/>
            <person name="Hahn M.W."/>
        </authorList>
    </citation>
    <scope>NUCLEOTIDE SEQUENCE [LARGE SCALE GENOMIC DNA]</scope>
    <source>
        <strain evidence="6 7">WAEICH-18A</strain>
    </source>
</reference>
<dbReference type="Gene3D" id="1.25.10.10">
    <property type="entry name" value="Leucine-rich Repeat Variant"/>
    <property type="match status" value="1"/>
</dbReference>
<accession>A0ABT6BJ52</accession>
<dbReference type="InterPro" id="IPR011042">
    <property type="entry name" value="6-blade_b-propeller_TolB-like"/>
</dbReference>
<organism evidence="6 7">
    <name type="scientific">Aquirufa aurantiipilula</name>
    <dbReference type="NCBI Taxonomy" id="2696561"/>
    <lineage>
        <taxon>Bacteria</taxon>
        <taxon>Pseudomonadati</taxon>
        <taxon>Bacteroidota</taxon>
        <taxon>Cytophagia</taxon>
        <taxon>Cytophagales</taxon>
        <taxon>Flectobacillaceae</taxon>
        <taxon>Aquirufa</taxon>
    </lineage>
</organism>
<evidence type="ECO:0000313" key="6">
    <source>
        <dbReference type="EMBL" id="MDF5690191.1"/>
    </source>
</evidence>
<dbReference type="InterPro" id="IPR009056">
    <property type="entry name" value="Cyt_c-like_dom"/>
</dbReference>
<dbReference type="PANTHER" id="PTHR33546">
    <property type="entry name" value="LARGE, MULTIFUNCTIONAL SECRETED PROTEIN-RELATED"/>
    <property type="match status" value="1"/>
</dbReference>
<dbReference type="Gene3D" id="2.120.10.30">
    <property type="entry name" value="TolB, C-terminal domain"/>
    <property type="match status" value="1"/>
</dbReference>
<dbReference type="PANTHER" id="PTHR33546:SF1">
    <property type="entry name" value="LARGE, MULTIFUNCTIONAL SECRETED PROTEIN"/>
    <property type="match status" value="1"/>
</dbReference>
<dbReference type="Pfam" id="PF00034">
    <property type="entry name" value="Cytochrom_C"/>
    <property type="match status" value="1"/>
</dbReference>
<name>A0ABT6BJ52_9BACT</name>
<keyword evidence="2 4" id="KW-0479">Metal-binding</keyword>
<evidence type="ECO:0000256" key="4">
    <source>
        <dbReference type="PROSITE-ProRule" id="PRU00433"/>
    </source>
</evidence>
<dbReference type="InterPro" id="IPR036909">
    <property type="entry name" value="Cyt_c-like_dom_sf"/>
</dbReference>
<keyword evidence="7" id="KW-1185">Reference proteome</keyword>
<keyword evidence="1 4" id="KW-0349">Heme</keyword>
<evidence type="ECO:0000256" key="3">
    <source>
        <dbReference type="ARBA" id="ARBA00023004"/>
    </source>
</evidence>
<dbReference type="InterPro" id="IPR016024">
    <property type="entry name" value="ARM-type_fold"/>
</dbReference>
<dbReference type="SUPFAM" id="SSF48371">
    <property type="entry name" value="ARM repeat"/>
    <property type="match status" value="2"/>
</dbReference>
<dbReference type="InterPro" id="IPR011041">
    <property type="entry name" value="Quinoprot_gluc/sorb_DH_b-prop"/>
</dbReference>
<evidence type="ECO:0000256" key="1">
    <source>
        <dbReference type="ARBA" id="ARBA00022617"/>
    </source>
</evidence>
<dbReference type="PROSITE" id="PS51007">
    <property type="entry name" value="CYTC"/>
    <property type="match status" value="1"/>
</dbReference>
<dbReference type="InterPro" id="IPR011989">
    <property type="entry name" value="ARM-like"/>
</dbReference>
<dbReference type="PROSITE" id="PS51257">
    <property type="entry name" value="PROKAR_LIPOPROTEIN"/>
    <property type="match status" value="1"/>
</dbReference>
<sequence length="998" mass="111412">MRNFILVFLCLSIFACSTEKKNQPKLSKEHQKALDDFQLMDGFEIEMVAAEPLVADPVAMEIDEDGNWFVLEMPGYPLDLSKTGQVRKLLDTNGDGYPDKSEIFVDSLTLPMGIMKWKKGIIVADAPNILYFEDTNGDNKADKREVILTGFSLSNPQHNMNSPKFGLDNWIYLGHSGSINSFAYEYLFGDKGSDIRYPSNSKANVLPKNGNGRNVRFKPDSFGLESMSGETQYGHTFDPWGHRFYTDNADHLYHEVLDARYTSTNPNLVIPEAMEKIPDHGDACEVYPISENPNHQLLTDVGVVTSSCGITWYDGGAFGKDFSQVTFVGEPVHNLVHADIIEAKGSTFSGKRLLEKKEFLASKDPWFRPVNFYVGPDGALYVIDYYRQLIEHPEWMSEEVNKSGALYNGKTKGRIYRITKKGSAGMNWMNETHVSKESSEKLVELLQSDNGWFRKTAQRLLFHRKDLKVVPALQEIIANKEAEASVPALWLLSDWGKLSPEDLINALANKTAGVRENALKIADQQWALPAFVSNKELKESLIQTAKDPDARVRFQWLCSSAFFAFPEAVALRSGILNQDIDDHWVGVAAIAASKNSELDLLKGAISHFGNNPSEGKENFFAYVAAALMKKQDMSFLPLTSDNQVSNDWWQAALLKGVANYANYAEKKITLDENQKNALAKSFLISPNKNMRHAIIGVFKAVGLPVDKTFTKEVFAKFSSSHDATFQEDALAMLSLPKDPTFTTKLVSFITNSTSESIQLASLKALPNQISSKEIAQINQVYQQMKMPSRKAWIRYQIVNEKYMIPLLKEIANKNIPKSDLEWPQFVELMNSYDANIRKLAREVLAISEDRKAVLQNYLPAADMAGNAEKGKEIFKANCTVCHQIKGVAGVSFGPDLSTLKSRNALSIITEIINPNNSIADKYGNWDLQMSDGSRLSGIITSENDNSLSLKQMGGSVQVIEKYRIKSRVSSKVSAMPNGLDANIKLQDMADLVAFIKGI</sequence>
<dbReference type="Pfam" id="PF23500">
    <property type="entry name" value="DUF7133"/>
    <property type="match status" value="1"/>
</dbReference>
<feature type="domain" description="Cytochrome c" evidence="5">
    <location>
        <begin position="865"/>
        <end position="998"/>
    </location>
</feature>
<keyword evidence="3 4" id="KW-0408">Iron</keyword>
<protein>
    <submittedName>
        <fullName evidence="6">C-type cytochrome</fullName>
    </submittedName>
</protein>
<dbReference type="InterPro" id="IPR055557">
    <property type="entry name" value="DUF7133"/>
</dbReference>
<dbReference type="SUPFAM" id="SSF46626">
    <property type="entry name" value="Cytochrome c"/>
    <property type="match status" value="1"/>
</dbReference>
<evidence type="ECO:0000313" key="7">
    <source>
        <dbReference type="Proteomes" id="UP001321344"/>
    </source>
</evidence>
<dbReference type="Gene3D" id="1.10.760.10">
    <property type="entry name" value="Cytochrome c-like domain"/>
    <property type="match status" value="1"/>
</dbReference>
<dbReference type="NCBIfam" id="TIGR02604">
    <property type="entry name" value="Piru_Ver_Nterm"/>
    <property type="match status" value="1"/>
</dbReference>
<evidence type="ECO:0000256" key="2">
    <source>
        <dbReference type="ARBA" id="ARBA00022723"/>
    </source>
</evidence>